<gene>
    <name evidence="12" type="ORF">GCM10007927_29450</name>
</gene>
<comment type="similarity">
    <text evidence="3 10">Belongs to the FliL family.</text>
</comment>
<dbReference type="Proteomes" id="UP001161388">
    <property type="component" value="Unassembled WGS sequence"/>
</dbReference>
<evidence type="ECO:0000256" key="6">
    <source>
        <dbReference type="ARBA" id="ARBA00022692"/>
    </source>
</evidence>
<reference evidence="12" key="2">
    <citation type="submission" date="2023-01" db="EMBL/GenBank/DDBJ databases">
        <title>Draft genome sequence of Sulfitobacter pacificus strain NBRC 109915.</title>
        <authorList>
            <person name="Sun Q."/>
            <person name="Mori K."/>
        </authorList>
    </citation>
    <scope>NUCLEOTIDE SEQUENCE</scope>
    <source>
        <strain evidence="12">NBRC 109915</strain>
    </source>
</reference>
<dbReference type="RefSeq" id="WP_284374575.1">
    <property type="nucleotide sequence ID" value="NZ_BSNL01000001.1"/>
</dbReference>
<evidence type="ECO:0000256" key="5">
    <source>
        <dbReference type="ARBA" id="ARBA00022500"/>
    </source>
</evidence>
<reference evidence="12" key="1">
    <citation type="journal article" date="2014" name="Int. J. Syst. Evol. Microbiol.">
        <title>Complete genome of a new Firmicutes species belonging to the dominant human colonic microbiota ('Ruminococcus bicirculans') reveals two chromosomes and a selective capacity to utilize plant glucans.</title>
        <authorList>
            <consortium name="NISC Comparative Sequencing Program"/>
            <person name="Wegmann U."/>
            <person name="Louis P."/>
            <person name="Goesmann A."/>
            <person name="Henrissat B."/>
            <person name="Duncan S.H."/>
            <person name="Flint H.J."/>
        </authorList>
    </citation>
    <scope>NUCLEOTIDE SEQUENCE</scope>
    <source>
        <strain evidence="12">NBRC 109915</strain>
    </source>
</reference>
<feature type="region of interest" description="Disordered" evidence="11">
    <location>
        <begin position="64"/>
        <end position="99"/>
    </location>
</feature>
<evidence type="ECO:0000256" key="3">
    <source>
        <dbReference type="ARBA" id="ARBA00008281"/>
    </source>
</evidence>
<sequence length="231" mass="24861">MATKPDPKKKPPETDAEDAPAEKSRGSRKMLLAAAVMCLVSLGGGFFLARTAYLQDAEEYAPEYKDAESTEAHDKDGGHGDGAKDGNPKLRKDVTDPLAKDGHDAEKAMALQEKDHADGKGESIADSGLLDLGDMLTNIQSTGADGTTSTAFLKINLVVAYRPDLDAGKLMAERQPFIRDLFNSYLRGLSEADVRGMAGIMYIKAELLKRARAAVGNDLPQEILIKDLIVQ</sequence>
<keyword evidence="4" id="KW-1003">Cell membrane</keyword>
<keyword evidence="9 10" id="KW-0472">Membrane</keyword>
<comment type="caution">
    <text evidence="12">The sequence shown here is derived from an EMBL/GenBank/DDBJ whole genome shotgun (WGS) entry which is preliminary data.</text>
</comment>
<organism evidence="12 13">
    <name type="scientific">Sulfitobacter pacificus</name>
    <dbReference type="NCBI Taxonomy" id="1499314"/>
    <lineage>
        <taxon>Bacteria</taxon>
        <taxon>Pseudomonadati</taxon>
        <taxon>Pseudomonadota</taxon>
        <taxon>Alphaproteobacteria</taxon>
        <taxon>Rhodobacterales</taxon>
        <taxon>Roseobacteraceae</taxon>
        <taxon>Sulfitobacter</taxon>
    </lineage>
</organism>
<protein>
    <recommendedName>
        <fullName evidence="10">Flagellar protein FliL</fullName>
    </recommendedName>
</protein>
<keyword evidence="7 10" id="KW-0283">Flagellar rotation</keyword>
<comment type="subcellular location">
    <subcellularLocation>
        <location evidence="10">Cell inner membrane</location>
    </subcellularLocation>
    <subcellularLocation>
        <location evidence="2">Cell membrane</location>
        <topology evidence="2">Single-pass membrane protein</topology>
    </subcellularLocation>
</comment>
<evidence type="ECO:0000256" key="10">
    <source>
        <dbReference type="RuleBase" id="RU364125"/>
    </source>
</evidence>
<keyword evidence="13" id="KW-1185">Reference proteome</keyword>
<evidence type="ECO:0000256" key="9">
    <source>
        <dbReference type="ARBA" id="ARBA00023136"/>
    </source>
</evidence>
<dbReference type="Pfam" id="PF03748">
    <property type="entry name" value="FliL"/>
    <property type="match status" value="1"/>
</dbReference>
<evidence type="ECO:0000256" key="8">
    <source>
        <dbReference type="ARBA" id="ARBA00022989"/>
    </source>
</evidence>
<dbReference type="EMBL" id="BSNL01000001">
    <property type="protein sequence ID" value="GLQ28142.1"/>
    <property type="molecule type" value="Genomic_DNA"/>
</dbReference>
<dbReference type="InterPro" id="IPR005503">
    <property type="entry name" value="FliL"/>
</dbReference>
<evidence type="ECO:0000313" key="13">
    <source>
        <dbReference type="Proteomes" id="UP001161388"/>
    </source>
</evidence>
<evidence type="ECO:0000256" key="7">
    <source>
        <dbReference type="ARBA" id="ARBA00022779"/>
    </source>
</evidence>
<keyword evidence="8 10" id="KW-1133">Transmembrane helix</keyword>
<evidence type="ECO:0000256" key="1">
    <source>
        <dbReference type="ARBA" id="ARBA00002254"/>
    </source>
</evidence>
<name>A0ABQ5VLW2_9RHOB</name>
<feature type="compositionally biased region" description="Basic and acidic residues" evidence="11">
    <location>
        <begin position="1"/>
        <end position="13"/>
    </location>
</feature>
<keyword evidence="5 10" id="KW-0145">Chemotaxis</keyword>
<proteinExistence type="inferred from homology"/>
<keyword evidence="10" id="KW-0997">Cell inner membrane</keyword>
<evidence type="ECO:0000256" key="2">
    <source>
        <dbReference type="ARBA" id="ARBA00004162"/>
    </source>
</evidence>
<evidence type="ECO:0000313" key="12">
    <source>
        <dbReference type="EMBL" id="GLQ28142.1"/>
    </source>
</evidence>
<comment type="function">
    <text evidence="1 10">Controls the rotational direction of flagella during chemotaxis.</text>
</comment>
<evidence type="ECO:0000256" key="4">
    <source>
        <dbReference type="ARBA" id="ARBA00022475"/>
    </source>
</evidence>
<evidence type="ECO:0000256" key="11">
    <source>
        <dbReference type="SAM" id="MobiDB-lite"/>
    </source>
</evidence>
<accession>A0ABQ5VLW2</accession>
<feature type="region of interest" description="Disordered" evidence="11">
    <location>
        <begin position="1"/>
        <end position="27"/>
    </location>
</feature>
<keyword evidence="6 10" id="KW-0812">Transmembrane</keyword>
<feature type="transmembrane region" description="Helical" evidence="10">
    <location>
        <begin position="30"/>
        <end position="49"/>
    </location>
</feature>